<sequence length="329" mass="36302">MNLYPLLHLLNSSRFVSGTELGRQLALSRAAIWKQIKQLEQLGLEIETHRQQGYRLSQAYRFFEPALLSAALKAQTAPVAHLEVYPSCASTNLLLHERLQQGQTIHQAMIVTDLQTAGRGRRGRAWISPLGSSICLSWGWRFEGSAQQLEGLSLAVGVVLVQVLQELGIEGVGLKWPNDLYTAEGKLGGILIELAGDLAGPCELILGVGLNDTRPQQQAEIDQPLAYLSDYTKTLPDKNQLAALLTQAVFTLLASYLEQGFAAYTEKWNELHLWRDRQVRVLAHGQQEQVRLGGVNQRGELEVFNHAGASRFLSGGEISVRVEKDDSGS</sequence>
<comment type="catalytic activity">
    <reaction evidence="2">
        <text>biotin + L-lysyl-[protein] + ATP = N(6)-biotinyl-L-lysyl-[protein] + AMP + diphosphate + H(+)</text>
        <dbReference type="Rhea" id="RHEA:11756"/>
        <dbReference type="Rhea" id="RHEA-COMP:9752"/>
        <dbReference type="Rhea" id="RHEA-COMP:10505"/>
        <dbReference type="ChEBI" id="CHEBI:15378"/>
        <dbReference type="ChEBI" id="CHEBI:29969"/>
        <dbReference type="ChEBI" id="CHEBI:30616"/>
        <dbReference type="ChEBI" id="CHEBI:33019"/>
        <dbReference type="ChEBI" id="CHEBI:57586"/>
        <dbReference type="ChEBI" id="CHEBI:83144"/>
        <dbReference type="ChEBI" id="CHEBI:456215"/>
        <dbReference type="EC" id="6.3.4.15"/>
    </reaction>
</comment>
<dbReference type="NCBIfam" id="TIGR00121">
    <property type="entry name" value="birA_ligase"/>
    <property type="match status" value="1"/>
</dbReference>
<dbReference type="CDD" id="cd00090">
    <property type="entry name" value="HTH_ARSR"/>
    <property type="match status" value="1"/>
</dbReference>
<dbReference type="Gene3D" id="3.30.930.10">
    <property type="entry name" value="Bira Bifunctional Protein, Domain 2"/>
    <property type="match status" value="1"/>
</dbReference>
<keyword evidence="2" id="KW-0805">Transcription regulation</keyword>
<keyword evidence="1 2" id="KW-0436">Ligase</keyword>
<dbReference type="Pfam" id="PF03099">
    <property type="entry name" value="BPL_LplA_LipB"/>
    <property type="match status" value="1"/>
</dbReference>
<dbReference type="InterPro" id="IPR004408">
    <property type="entry name" value="Biotin_CoA_COase_ligase"/>
</dbReference>
<comment type="caution">
    <text evidence="4">The sequence shown here is derived from an EMBL/GenBank/DDBJ whole genome shotgun (WGS) entry which is preliminary data.</text>
</comment>
<dbReference type="Proteomes" id="UP001621714">
    <property type="component" value="Unassembled WGS sequence"/>
</dbReference>
<dbReference type="InterPro" id="IPR036390">
    <property type="entry name" value="WH_DNA-bd_sf"/>
</dbReference>
<comment type="function">
    <text evidence="2">Acts both as a biotin--[acetyl-CoA-carboxylase] ligase and a biotin-operon repressor. In the presence of ATP, BirA activates biotin to form the BirA-biotinyl-5'-adenylate (BirA-bio-5'-AMP or holoBirA) complex. HoloBirA can either transfer the biotinyl moiety to the biotin carboxyl carrier protein (BCCP) subunit of acetyl-CoA carboxylase, or bind to the biotin operator site and inhibit transcription of the operon.</text>
</comment>
<dbReference type="PANTHER" id="PTHR12835:SF5">
    <property type="entry name" value="BIOTIN--PROTEIN LIGASE"/>
    <property type="match status" value="1"/>
</dbReference>
<keyword evidence="2" id="KW-0678">Repressor</keyword>
<dbReference type="InterPro" id="IPR036388">
    <property type="entry name" value="WH-like_DNA-bd_sf"/>
</dbReference>
<dbReference type="SUPFAM" id="SSF46785">
    <property type="entry name" value="Winged helix' DNA-binding domain"/>
    <property type="match status" value="1"/>
</dbReference>
<proteinExistence type="inferred from homology"/>
<evidence type="ECO:0000256" key="1">
    <source>
        <dbReference type="ARBA" id="ARBA00022598"/>
    </source>
</evidence>
<evidence type="ECO:0000313" key="4">
    <source>
        <dbReference type="EMBL" id="MFK7161541.1"/>
    </source>
</evidence>
<organism evidence="4 5">
    <name type="scientific">Marinospirillum alkalitolerans</name>
    <dbReference type="NCBI Taxonomy" id="3123374"/>
    <lineage>
        <taxon>Bacteria</taxon>
        <taxon>Pseudomonadati</taxon>
        <taxon>Pseudomonadota</taxon>
        <taxon>Gammaproteobacteria</taxon>
        <taxon>Oceanospirillales</taxon>
        <taxon>Oceanospirillaceae</taxon>
        <taxon>Marinospirillum</taxon>
    </lineage>
</organism>
<dbReference type="InterPro" id="IPR045864">
    <property type="entry name" value="aa-tRNA-synth_II/BPL/LPL"/>
</dbReference>
<gene>
    <name evidence="2" type="primary">birA</name>
    <name evidence="4" type="ORF">V6U78_10875</name>
</gene>
<comment type="similarity">
    <text evidence="2">Belongs to the biotin--protein ligase family.</text>
</comment>
<reference evidence="4 5" key="1">
    <citation type="submission" date="2024-02" db="EMBL/GenBank/DDBJ databases">
        <title>Marinospirillum sp. MEB 164 isolated from Lonar lake sediment.</title>
        <authorList>
            <person name="Joshi A."/>
            <person name="Thite S."/>
        </authorList>
    </citation>
    <scope>NUCLEOTIDE SEQUENCE [LARGE SCALE GENOMIC DNA]</scope>
    <source>
        <strain evidence="4 5">MEB164</strain>
    </source>
</reference>
<dbReference type="HAMAP" id="MF_00978">
    <property type="entry name" value="Bifunct_BirA"/>
    <property type="match status" value="1"/>
</dbReference>
<dbReference type="InterPro" id="IPR011991">
    <property type="entry name" value="ArsR-like_HTH"/>
</dbReference>
<dbReference type="EC" id="6.3.4.15" evidence="2"/>
<dbReference type="Gene3D" id="2.30.30.100">
    <property type="match status" value="1"/>
</dbReference>
<evidence type="ECO:0000256" key="2">
    <source>
        <dbReference type="HAMAP-Rule" id="MF_00978"/>
    </source>
</evidence>
<dbReference type="GO" id="GO:0004077">
    <property type="term" value="F:biotin--[biotin carboxyl-carrier protein] ligase activity"/>
    <property type="evidence" value="ECO:0007669"/>
    <property type="project" value="UniProtKB-EC"/>
</dbReference>
<evidence type="ECO:0000259" key="3">
    <source>
        <dbReference type="PROSITE" id="PS51733"/>
    </source>
</evidence>
<accession>A0ABW8Q003</accession>
<dbReference type="Pfam" id="PF08279">
    <property type="entry name" value="HTH_11"/>
    <property type="match status" value="1"/>
</dbReference>
<dbReference type="SUPFAM" id="SSF55681">
    <property type="entry name" value="Class II aaRS and biotin synthetases"/>
    <property type="match status" value="1"/>
</dbReference>
<dbReference type="Gene3D" id="1.10.10.10">
    <property type="entry name" value="Winged helix-like DNA-binding domain superfamily/Winged helix DNA-binding domain"/>
    <property type="match status" value="1"/>
</dbReference>
<dbReference type="InterPro" id="IPR030855">
    <property type="entry name" value="Bifunct_BirA"/>
</dbReference>
<feature type="binding site" evidence="2">
    <location>
        <begin position="119"/>
        <end position="121"/>
    </location>
    <ligand>
        <name>biotin</name>
        <dbReference type="ChEBI" id="CHEBI:57586"/>
    </ligand>
</feature>
<dbReference type="CDD" id="cd16442">
    <property type="entry name" value="BPL"/>
    <property type="match status" value="1"/>
</dbReference>
<keyword evidence="2" id="KW-0804">Transcription</keyword>
<dbReference type="InterPro" id="IPR004143">
    <property type="entry name" value="BPL_LPL_catalytic"/>
</dbReference>
<dbReference type="PROSITE" id="PS51733">
    <property type="entry name" value="BPL_LPL_CATALYTIC"/>
    <property type="match status" value="1"/>
</dbReference>
<dbReference type="RefSeq" id="WP_405340569.1">
    <property type="nucleotide sequence ID" value="NZ_JBANFI010000007.1"/>
</dbReference>
<feature type="binding site" evidence="2">
    <location>
        <position position="115"/>
    </location>
    <ligand>
        <name>biotin</name>
        <dbReference type="ChEBI" id="CHEBI:57586"/>
    </ligand>
</feature>
<feature type="DNA-binding region" description="H-T-H motif" evidence="2">
    <location>
        <begin position="18"/>
        <end position="37"/>
    </location>
</feature>
<keyword evidence="2" id="KW-0092">Biotin</keyword>
<keyword evidence="2" id="KW-0547">Nucleotide-binding</keyword>
<dbReference type="InterPro" id="IPR013196">
    <property type="entry name" value="HTH_11"/>
</dbReference>
<name>A0ABW8Q003_9GAMM</name>
<feature type="domain" description="BPL/LPL catalytic" evidence="3">
    <location>
        <begin position="74"/>
        <end position="257"/>
    </location>
</feature>
<dbReference type="EMBL" id="JBANFI010000007">
    <property type="protein sequence ID" value="MFK7161541.1"/>
    <property type="molecule type" value="Genomic_DNA"/>
</dbReference>
<feature type="binding site" evidence="2">
    <location>
        <position position="186"/>
    </location>
    <ligand>
        <name>biotin</name>
        <dbReference type="ChEBI" id="CHEBI:57586"/>
    </ligand>
</feature>
<evidence type="ECO:0000313" key="5">
    <source>
        <dbReference type="Proteomes" id="UP001621714"/>
    </source>
</evidence>
<protein>
    <recommendedName>
        <fullName evidence="2">Bifunctional ligase/repressor BirA</fullName>
    </recommendedName>
    <alternativeName>
        <fullName evidence="2">Biotin operon repressor</fullName>
    </alternativeName>
    <alternativeName>
        <fullName evidence="2">Biotin--[acetyl-CoA-carboxylase] ligase</fullName>
        <ecNumber evidence="2">6.3.4.15</ecNumber>
    </alternativeName>
    <alternativeName>
        <fullName evidence="2">Biotin--protein ligase</fullName>
    </alternativeName>
    <alternativeName>
        <fullName evidence="2">Biotin-[acetyl-CoA carboxylase] synthetase</fullName>
    </alternativeName>
</protein>
<keyword evidence="5" id="KW-1185">Reference proteome</keyword>
<keyword evidence="2" id="KW-0067">ATP-binding</keyword>
<feature type="binding site" evidence="2">
    <location>
        <begin position="90"/>
        <end position="92"/>
    </location>
    <ligand>
        <name>biotin</name>
        <dbReference type="ChEBI" id="CHEBI:57586"/>
    </ligand>
</feature>
<keyword evidence="2" id="KW-0238">DNA-binding</keyword>
<dbReference type="PANTHER" id="PTHR12835">
    <property type="entry name" value="BIOTIN PROTEIN LIGASE"/>
    <property type="match status" value="1"/>
</dbReference>